<proteinExistence type="evidence at transcript level"/>
<evidence type="ECO:0000313" key="2">
    <source>
        <dbReference type="EMBL" id="ADE77705.1"/>
    </source>
</evidence>
<feature type="transmembrane region" description="Helical" evidence="1">
    <location>
        <begin position="288"/>
        <end position="307"/>
    </location>
</feature>
<evidence type="ECO:0000256" key="1">
    <source>
        <dbReference type="SAM" id="Phobius"/>
    </source>
</evidence>
<dbReference type="InterPro" id="IPR009577">
    <property type="entry name" value="Sm_multidrug_ex"/>
</dbReference>
<feature type="transmembrane region" description="Helical" evidence="1">
    <location>
        <begin position="144"/>
        <end position="167"/>
    </location>
</feature>
<evidence type="ECO:0008006" key="3">
    <source>
        <dbReference type="Google" id="ProtNLM"/>
    </source>
</evidence>
<feature type="transmembrane region" description="Helical" evidence="1">
    <location>
        <begin position="263"/>
        <end position="282"/>
    </location>
</feature>
<dbReference type="PANTHER" id="PTHR36007:SF2">
    <property type="entry name" value="TRANSPORT PROTEIN-RELATED"/>
    <property type="match status" value="1"/>
</dbReference>
<dbReference type="Pfam" id="PF06695">
    <property type="entry name" value="Sm_multidrug_ex"/>
    <property type="match status" value="1"/>
</dbReference>
<dbReference type="PANTHER" id="PTHR36007">
    <property type="entry name" value="TRANSPORT PROTEIN-RELATED"/>
    <property type="match status" value="1"/>
</dbReference>
<dbReference type="EMBL" id="BT124456">
    <property type="protein sequence ID" value="ADE77705.1"/>
    <property type="molecule type" value="mRNA"/>
</dbReference>
<reference evidence="2" key="1">
    <citation type="submission" date="2010-04" db="EMBL/GenBank/DDBJ databases">
        <authorList>
            <person name="Reid K.E."/>
            <person name="Liao N."/>
            <person name="Chan S."/>
            <person name="Docking R."/>
            <person name="Taylor G."/>
            <person name="Moore R."/>
            <person name="Mayo M."/>
            <person name="Munro S."/>
            <person name="King J."/>
            <person name="Yanchuk A."/>
            <person name="Holt R."/>
            <person name="Jones S."/>
            <person name="Marra M."/>
            <person name="Ritland C.E."/>
            <person name="Ritland K."/>
            <person name="Bohlmann J."/>
        </authorList>
    </citation>
    <scope>NUCLEOTIDE SEQUENCE</scope>
    <source>
        <tissue evidence="2">Bud</tissue>
    </source>
</reference>
<keyword evidence="1" id="KW-0472">Membrane</keyword>
<keyword evidence="1" id="KW-1133">Transmembrane helix</keyword>
<keyword evidence="1" id="KW-0812">Transmembrane</keyword>
<protein>
    <recommendedName>
        <fullName evidence="3">Small multi-drug export protein</fullName>
    </recommendedName>
</protein>
<sequence>MAMAFAATTPCASRTTQKLYSRSLQSTSGPQTVNNLGLNRVPGPWTLNLHFTRPTNKVWMAVPRAMNKDLENPDPSSSKQGFQTIQRASQWRIIKTSALFSASLVISASLLCSSAFASQESIKASQIGLKVASYMRRSGWPDELIVFVLATLPILELRGAIPVGYWMQLEPLKVSILAVVGNMVPVPFILLYLKQLVTYAGKRSSVASSFLDRLIEITRKKAGPIEEFQWLGLMLFVAVPFPGTGAWSGAIAATILDMPFWEAVSANFFGVVFAGLLVNLLVNLGIKYAVIVGAILFFVSTVMWSFLRHIRKPPNNLK</sequence>
<feature type="transmembrane region" description="Helical" evidence="1">
    <location>
        <begin position="230"/>
        <end position="256"/>
    </location>
</feature>
<feature type="transmembrane region" description="Helical" evidence="1">
    <location>
        <begin position="174"/>
        <end position="193"/>
    </location>
</feature>
<dbReference type="AlphaFoldDB" id="D5ADT6"/>
<organism evidence="2">
    <name type="scientific">Picea sitchensis</name>
    <name type="common">Sitka spruce</name>
    <name type="synonym">Pinus sitchensis</name>
    <dbReference type="NCBI Taxonomy" id="3332"/>
    <lineage>
        <taxon>Eukaryota</taxon>
        <taxon>Viridiplantae</taxon>
        <taxon>Streptophyta</taxon>
        <taxon>Embryophyta</taxon>
        <taxon>Tracheophyta</taxon>
        <taxon>Spermatophyta</taxon>
        <taxon>Pinopsida</taxon>
        <taxon>Pinidae</taxon>
        <taxon>Conifers I</taxon>
        <taxon>Pinales</taxon>
        <taxon>Pinaceae</taxon>
        <taxon>Picea</taxon>
    </lineage>
</organism>
<accession>D5ADT6</accession>
<name>D5ADT6_PICSI</name>
<dbReference type="GO" id="GO:0009507">
    <property type="term" value="C:chloroplast"/>
    <property type="evidence" value="ECO:0007669"/>
    <property type="project" value="TreeGrafter"/>
</dbReference>